<dbReference type="AlphaFoldDB" id="A0AAE0AXA4"/>
<dbReference type="InterPro" id="IPR026960">
    <property type="entry name" value="RVT-Znf"/>
</dbReference>
<dbReference type="EMBL" id="JANJYJ010000002">
    <property type="protein sequence ID" value="KAK3225812.1"/>
    <property type="molecule type" value="Genomic_DNA"/>
</dbReference>
<evidence type="ECO:0000259" key="1">
    <source>
        <dbReference type="Pfam" id="PF13966"/>
    </source>
</evidence>
<evidence type="ECO:0000313" key="2">
    <source>
        <dbReference type="EMBL" id="KAK3225812.1"/>
    </source>
</evidence>
<protein>
    <recommendedName>
        <fullName evidence="1">Reverse transcriptase zinc-binding domain-containing protein</fullName>
    </recommendedName>
</protein>
<evidence type="ECO:0000313" key="3">
    <source>
        <dbReference type="Proteomes" id="UP001281410"/>
    </source>
</evidence>
<reference evidence="2" key="1">
    <citation type="journal article" date="2023" name="Plant J.">
        <title>Genome sequences and population genomics provide insights into the demographic history, inbreeding, and mutation load of two 'living fossil' tree species of Dipteronia.</title>
        <authorList>
            <person name="Feng Y."/>
            <person name="Comes H.P."/>
            <person name="Chen J."/>
            <person name="Zhu S."/>
            <person name="Lu R."/>
            <person name="Zhang X."/>
            <person name="Li P."/>
            <person name="Qiu J."/>
            <person name="Olsen K.M."/>
            <person name="Qiu Y."/>
        </authorList>
    </citation>
    <scope>NUCLEOTIDE SEQUENCE</scope>
    <source>
        <strain evidence="2">NBL</strain>
    </source>
</reference>
<feature type="domain" description="Reverse transcriptase zinc-binding" evidence="1">
    <location>
        <begin position="116"/>
        <end position="166"/>
    </location>
</feature>
<accession>A0AAE0AXA4</accession>
<comment type="caution">
    <text evidence="2">The sequence shown here is derived from an EMBL/GenBank/DDBJ whole genome shotgun (WGS) entry which is preliminary data.</text>
</comment>
<dbReference type="PANTHER" id="PTHR33116">
    <property type="entry name" value="REVERSE TRANSCRIPTASE ZINC-BINDING DOMAIN-CONTAINING PROTEIN-RELATED-RELATED"/>
    <property type="match status" value="1"/>
</dbReference>
<dbReference type="Pfam" id="PF13966">
    <property type="entry name" value="zf-RVT"/>
    <property type="match status" value="1"/>
</dbReference>
<organism evidence="2 3">
    <name type="scientific">Dipteronia sinensis</name>
    <dbReference type="NCBI Taxonomy" id="43782"/>
    <lineage>
        <taxon>Eukaryota</taxon>
        <taxon>Viridiplantae</taxon>
        <taxon>Streptophyta</taxon>
        <taxon>Embryophyta</taxon>
        <taxon>Tracheophyta</taxon>
        <taxon>Spermatophyta</taxon>
        <taxon>Magnoliopsida</taxon>
        <taxon>eudicotyledons</taxon>
        <taxon>Gunneridae</taxon>
        <taxon>Pentapetalae</taxon>
        <taxon>rosids</taxon>
        <taxon>malvids</taxon>
        <taxon>Sapindales</taxon>
        <taxon>Sapindaceae</taxon>
        <taxon>Hippocastanoideae</taxon>
        <taxon>Acereae</taxon>
        <taxon>Dipteronia</taxon>
    </lineage>
</organism>
<name>A0AAE0AXA4_9ROSI</name>
<dbReference type="Proteomes" id="UP001281410">
    <property type="component" value="Unassembled WGS sequence"/>
</dbReference>
<gene>
    <name evidence="2" type="ORF">Dsin_005674</name>
</gene>
<sequence>MDWIDSNLRSSRLSVLINGSQKGYFHCFIGVRQGDPLSPLMFGITEDFLSRLLSRMVDLSQLLPISSPREFSTPTHLLYADDVPIFYRGIVLHMKNIMHAFEVYGNISGQLVNWALTWHRLLNQLPTEDRLCRAGFHLASQCSVCGVSSDSSDHLFLLCLMAAALWEAIFSAFQLRNSANSWSSFFSQAMLVSFIDHVRVLWKITIHVVVWSVLFARNQWIFKSKAVDFRSTLSLVWRAVFDANRLEIGCMLNCVDYLLILHLFDLCSRPTRAPIIKSVIWSSPAPGRIKVNTDGAALSSPGVGGCSSWSDVLLLLRASSLADSVGLATMYLSSIENGVSGLP</sequence>
<keyword evidence="3" id="KW-1185">Reference proteome</keyword>
<dbReference type="PANTHER" id="PTHR33116:SF78">
    <property type="entry name" value="OS12G0587133 PROTEIN"/>
    <property type="match status" value="1"/>
</dbReference>
<proteinExistence type="predicted"/>